<dbReference type="Proteomes" id="UP000789759">
    <property type="component" value="Unassembled WGS sequence"/>
</dbReference>
<reference evidence="1" key="1">
    <citation type="submission" date="2021-06" db="EMBL/GenBank/DDBJ databases">
        <authorList>
            <person name="Kallberg Y."/>
            <person name="Tangrot J."/>
            <person name="Rosling A."/>
        </authorList>
    </citation>
    <scope>NUCLEOTIDE SEQUENCE</scope>
    <source>
        <strain evidence="1">FL966</strain>
    </source>
</reference>
<accession>A0A9N9GWX1</accession>
<evidence type="ECO:0000313" key="1">
    <source>
        <dbReference type="EMBL" id="CAG8632534.1"/>
    </source>
</evidence>
<proteinExistence type="predicted"/>
<name>A0A9N9GWX1_9GLOM</name>
<sequence>MSNEPRHAVGLEIRYSSTNINMHLKELISDTEKRGINKINYSEFESFETISETGFCHVVKSEWQGCKLDVVLKKSHSDMIIQEVSIYYKLIKNII</sequence>
<protein>
    <submittedName>
        <fullName evidence="1">21753_t:CDS:1</fullName>
    </submittedName>
</protein>
<comment type="caution">
    <text evidence="1">The sequence shown here is derived from an EMBL/GenBank/DDBJ whole genome shotgun (WGS) entry which is preliminary data.</text>
</comment>
<keyword evidence="2" id="KW-1185">Reference proteome</keyword>
<gene>
    <name evidence="1" type="ORF">CPELLU_LOCUS8458</name>
</gene>
<evidence type="ECO:0000313" key="2">
    <source>
        <dbReference type="Proteomes" id="UP000789759"/>
    </source>
</evidence>
<organism evidence="1 2">
    <name type="scientific">Cetraspora pellucida</name>
    <dbReference type="NCBI Taxonomy" id="1433469"/>
    <lineage>
        <taxon>Eukaryota</taxon>
        <taxon>Fungi</taxon>
        <taxon>Fungi incertae sedis</taxon>
        <taxon>Mucoromycota</taxon>
        <taxon>Glomeromycotina</taxon>
        <taxon>Glomeromycetes</taxon>
        <taxon>Diversisporales</taxon>
        <taxon>Gigasporaceae</taxon>
        <taxon>Cetraspora</taxon>
    </lineage>
</organism>
<dbReference type="EMBL" id="CAJVQA010006022">
    <property type="protein sequence ID" value="CAG8632534.1"/>
    <property type="molecule type" value="Genomic_DNA"/>
</dbReference>
<dbReference type="AlphaFoldDB" id="A0A9N9GWX1"/>